<dbReference type="EMBL" id="KP763670">
    <property type="protein sequence ID" value="AKN80966.1"/>
    <property type="molecule type" value="Genomic_DNA"/>
</dbReference>
<reference evidence="2 3" key="1">
    <citation type="submission" date="2015-02" db="EMBL/GenBank/DDBJ databases">
        <title>Complete genome of a baculovirus isolated from a medical interest larvae: lLonomia obliqua (Lepidoptera: Saturniidae).</title>
        <authorList>
            <person name="Clara A.-S.W."/>
            <person name="Daniel A.-A.M.P."/>
            <person name="Miguel A.S."/>
            <person name="Jhon F.E.A."/>
            <person name="Fabricio M.S."/>
            <person name="Jose W.L.C."/>
            <person name="Bergmann R.M."/>
            <person name="Fernando M.L."/>
        </authorList>
    </citation>
    <scope>NUCLEOTIDE SEQUENCE [LARGE SCALE GENOMIC DNA]</scope>
    <source>
        <strain evidence="2">SP/2000</strain>
    </source>
</reference>
<evidence type="ECO:0000256" key="1">
    <source>
        <dbReference type="SAM" id="MobiDB-lite"/>
    </source>
</evidence>
<dbReference type="Proteomes" id="UP000297030">
    <property type="component" value="Segment"/>
</dbReference>
<sequence length="118" mass="13096">MIASINDSGDPDGSQDRRRRRRSQANAPPPMQQASSTVDMLQNMNASKTAASFLLHDSSKNKIESFKILAAQSAAARYLLEPLQGDAATIKLNRQETMDVLQFLDTIYNNNIKIINTE</sequence>
<dbReference type="GeneID" id="40526677"/>
<protein>
    <recommendedName>
        <fullName evidence="4">P12</fullName>
    </recommendedName>
</protein>
<keyword evidence="3" id="KW-1185">Reference proteome</keyword>
<evidence type="ECO:0000313" key="3">
    <source>
        <dbReference type="Proteomes" id="UP000297030"/>
    </source>
</evidence>
<evidence type="ECO:0008006" key="4">
    <source>
        <dbReference type="Google" id="ProtNLM"/>
    </source>
</evidence>
<dbReference type="RefSeq" id="YP_009666407.1">
    <property type="nucleotide sequence ID" value="NC_043520.1"/>
</dbReference>
<feature type="region of interest" description="Disordered" evidence="1">
    <location>
        <begin position="1"/>
        <end position="40"/>
    </location>
</feature>
<dbReference type="InterPro" id="IPR009477">
    <property type="entry name" value="Baculo_Ac102"/>
</dbReference>
<dbReference type="Pfam" id="PF06497">
    <property type="entry name" value="Baculo_Ac102"/>
    <property type="match status" value="1"/>
</dbReference>
<name>A0A126FC40_9ABAC</name>
<organism evidence="2 3">
    <name type="scientific">Lonomia obliqua multiple nucleopolyhedrovirus</name>
    <dbReference type="NCBI Taxonomy" id="134394"/>
    <lineage>
        <taxon>Viruses</taxon>
        <taxon>Viruses incertae sedis</taxon>
        <taxon>Naldaviricetes</taxon>
        <taxon>Lefavirales</taxon>
        <taxon>Baculoviridae</taxon>
        <taxon>Alphabaculovirus</taxon>
        <taxon>Alphabaculovirus lonobliquae</taxon>
        <taxon>Lonomia obliqua nucleopolyhedrovirus</taxon>
    </lineage>
</organism>
<accession>A0A126FC40</accession>
<gene>
    <name evidence="2" type="primary">p12</name>
</gene>
<evidence type="ECO:0000313" key="2">
    <source>
        <dbReference type="EMBL" id="AKN80966.1"/>
    </source>
</evidence>
<dbReference type="KEGG" id="vg:40526677"/>
<proteinExistence type="predicted"/>